<comment type="subcellular location">
    <subcellularLocation>
        <location evidence="1">Nucleus</location>
    </subcellularLocation>
</comment>
<evidence type="ECO:0000256" key="6">
    <source>
        <dbReference type="ARBA" id="ARBA00023242"/>
    </source>
</evidence>
<dbReference type="EMBL" id="ML996689">
    <property type="protein sequence ID" value="KAF2403714.1"/>
    <property type="molecule type" value="Genomic_DNA"/>
</dbReference>
<feature type="compositionally biased region" description="Low complexity" evidence="10">
    <location>
        <begin position="8"/>
        <end position="26"/>
    </location>
</feature>
<feature type="region of interest" description="Disordered" evidence="10">
    <location>
        <begin position="1207"/>
        <end position="1280"/>
    </location>
</feature>
<feature type="region of interest" description="Disordered" evidence="10">
    <location>
        <begin position="1"/>
        <end position="57"/>
    </location>
</feature>
<dbReference type="Proteomes" id="UP000799640">
    <property type="component" value="Unassembled WGS sequence"/>
</dbReference>
<evidence type="ECO:0000256" key="10">
    <source>
        <dbReference type="SAM" id="MobiDB-lite"/>
    </source>
</evidence>
<keyword evidence="3" id="KW-0677">Repeat</keyword>
<dbReference type="PROSITE" id="PS50102">
    <property type="entry name" value="RRM"/>
    <property type="match status" value="4"/>
</dbReference>
<dbReference type="SMART" id="SM00360">
    <property type="entry name" value="RRM"/>
    <property type="match status" value="4"/>
</dbReference>
<proteinExistence type="predicted"/>
<keyword evidence="6" id="KW-0539">Nucleus</keyword>
<evidence type="ECO:0000256" key="8">
    <source>
        <dbReference type="ARBA" id="ARBA00093627"/>
    </source>
</evidence>
<dbReference type="CDD" id="cd00590">
    <property type="entry name" value="RRM_SF"/>
    <property type="match status" value="1"/>
</dbReference>
<dbReference type="InterPro" id="IPR035979">
    <property type="entry name" value="RBD_domain_sf"/>
</dbReference>
<dbReference type="FunFam" id="1.25.40.10:FF:000632">
    <property type="entry name" value="Pre-mRNA splicing factor (Prp24), putative"/>
    <property type="match status" value="1"/>
</dbReference>
<gene>
    <name evidence="12" type="ORF">EJ06DRAFT_527318</name>
</gene>
<dbReference type="OrthoDB" id="360390at2759"/>
<protein>
    <recommendedName>
        <fullName evidence="8">U4/U6 snRNA-associated-splicing factor PRP24</fullName>
    </recommendedName>
</protein>
<keyword evidence="2" id="KW-0507">mRNA processing</keyword>
<evidence type="ECO:0000256" key="9">
    <source>
        <dbReference type="PROSITE-ProRule" id="PRU00176"/>
    </source>
</evidence>
<comment type="function">
    <text evidence="7">Functions as a recycling factor of the spliceosome, a machinery that forms on each precursor-messenger RNA (pre-mRNA) and catalyzes the removal of introns. Chaperones the re-annealing of U4 and U6 snRNAs (small nuclear RNAs) released from previous rounds of splicing, an initial step in reforming the U4/U6-U5 tri-snRNP (small nuclear ribonucleoprotein) that can reassemble into another spliceosome complex; this step involves binding U6 and facilitating the unwinding of the U6 internal stem loop, followed by base-pairing of U6 to U4.</text>
</comment>
<organism evidence="12 13">
    <name type="scientific">Trichodelitschia bisporula</name>
    <dbReference type="NCBI Taxonomy" id="703511"/>
    <lineage>
        <taxon>Eukaryota</taxon>
        <taxon>Fungi</taxon>
        <taxon>Dikarya</taxon>
        <taxon>Ascomycota</taxon>
        <taxon>Pezizomycotina</taxon>
        <taxon>Dothideomycetes</taxon>
        <taxon>Dothideomycetes incertae sedis</taxon>
        <taxon>Phaeotrichales</taxon>
        <taxon>Phaeotrichaceae</taxon>
        <taxon>Trichodelitschia</taxon>
    </lineage>
</organism>
<evidence type="ECO:0000256" key="2">
    <source>
        <dbReference type="ARBA" id="ARBA00022664"/>
    </source>
</evidence>
<dbReference type="SUPFAM" id="SSF48452">
    <property type="entry name" value="TPR-like"/>
    <property type="match status" value="1"/>
</dbReference>
<dbReference type="InterPro" id="IPR003107">
    <property type="entry name" value="HAT"/>
</dbReference>
<feature type="compositionally biased region" description="Polar residues" evidence="10">
    <location>
        <begin position="109"/>
        <end position="120"/>
    </location>
</feature>
<dbReference type="GO" id="GO:0008380">
    <property type="term" value="P:RNA splicing"/>
    <property type="evidence" value="ECO:0007669"/>
    <property type="project" value="UniProtKB-KW"/>
</dbReference>
<dbReference type="PANTHER" id="PTHR23236:SF12">
    <property type="entry name" value="EUKARYOTIC INITIATION FACTOR 4B-RELATED"/>
    <property type="match status" value="1"/>
</dbReference>
<dbReference type="PANTHER" id="PTHR23236">
    <property type="entry name" value="EUKARYOTIC TRANSLATION INITIATION FACTOR 4B/4H"/>
    <property type="match status" value="1"/>
</dbReference>
<dbReference type="AlphaFoldDB" id="A0A6G1I699"/>
<dbReference type="SUPFAM" id="SSF54928">
    <property type="entry name" value="RNA-binding domain, RBD"/>
    <property type="match status" value="4"/>
</dbReference>
<dbReference type="CDD" id="cd12296">
    <property type="entry name" value="RRM1_Prp24"/>
    <property type="match status" value="1"/>
</dbReference>
<dbReference type="GO" id="GO:0008143">
    <property type="term" value="F:poly(A) binding"/>
    <property type="evidence" value="ECO:0007669"/>
    <property type="project" value="TreeGrafter"/>
</dbReference>
<evidence type="ECO:0000256" key="7">
    <source>
        <dbReference type="ARBA" id="ARBA00093374"/>
    </source>
</evidence>
<sequence>MDINSLLSPQDPSPADASPRSSPNRSQWRPPVQQRRSSGLSQQLSHSPRVQEQRLPSIAARNAAAAYHYPQPHGAAILDTAGSPYQQQQATAGYASTSALSHPADGHTPAQSPTRRQGSTPGMDALADIASMQHRQSVSRQSSSGSHERSTVGYAVHPQASSVSAHSPAEMSMSDTTPQTPRIYIASALSDSECQTVTELAKHLAENSFDFQAHVQFIGLLHNGFVEHTRTGGDPHRYELLVDLRQARQSMDGSFPVGEKMWADWLEDEKLLARSIDERTHVIELFKRAVTDEPSSAKLWRLYGDYMHYLWATTYDINGGASTASWTADDKEIGKELFKWDPMMDVWELGCASTQWRLNDSHVVWDGYIQVLMQSQRLWPAPEKIANIRTKFTERLQRAHATWEETFQMFSTFISTYDNAAYEDTMVATSRLGIQPKKVYSVREQFELNLQRAAQSGDEQAEWAAYSDYLSWEVRKRGVFSFNLINGLYERATIRFPSVASLWIDYVEFLIENDTKDIPIIAVLERATRHCPWSGDLWAHRLLALEAEGKEFGEIEDVKHKATATGLLDVGGIDELLKVYVAWCGCLRRRAFEPSASEDELDIAEVAIRSALEHVKKAREKLLGKDAPPDPQYRLEKIHIKFLTQRGDITAARDIWRQLMPAQGNSYDFWYRCYIWEMVIWSRFAVWSTGDPNMPPRTPQEATAVLRRALKRVATLDWPEPLISMYLSHCEQHESVMTLRTAIIEVRKATATLAKRREEESLAASQLAHQAAAVAGPSTSVETPGSGKRKRDLDVSADEVTVKKAKSAEPPPELHSSSTQPLKRDREHTIVVVKKLPLDATTTRVRQFFRDCGTINSLRLLVEGNHQVATIEFETQEDALFAQTKVTKLFDGYELEIDMGTGSTVWVTNYPPTADEAYMRDLFKDCGEIVEVRFPSLQGNTNRRFCYVQFANSVQAVKATHLDGKRLDSKYVLHAKISDPARRESRHGAIYDGREVYAKDVDWSASEADVQKHFEQCGAIERIRIPRNLTGKSKGIAFVIFEDKSSAELAVQKLNQTTLRSRTITVELSQPKARRTATTIIRQNTHSPSPGPSSPGISPSVGNSDTGAHTSEASNPRSIKARTMALLGVPDTVTSARLEQLLQIAGPIKKLSLRPDHGGAIVEFMEERSVGVASLSLEGKELDGKHVRTGTVGELLKEKPVVKNTRLGQGKKSARPAAALGSGVISRPGQSSRRGGRGGLGFRKSEGSIRAEAGNTEANTKTNADFRNLVLGGERGKEGS</sequence>
<feature type="compositionally biased region" description="Low complexity" evidence="10">
    <location>
        <begin position="1094"/>
        <end position="1104"/>
    </location>
</feature>
<dbReference type="InterPro" id="IPR012677">
    <property type="entry name" value="Nucleotide-bd_a/b_plait_sf"/>
</dbReference>
<feature type="compositionally biased region" description="Low complexity" evidence="10">
    <location>
        <begin position="131"/>
        <end position="145"/>
    </location>
</feature>
<dbReference type="InterPro" id="IPR011990">
    <property type="entry name" value="TPR-like_helical_dom_sf"/>
</dbReference>
<dbReference type="InterPro" id="IPR000504">
    <property type="entry name" value="RRM_dom"/>
</dbReference>
<reference evidence="12" key="1">
    <citation type="journal article" date="2020" name="Stud. Mycol.">
        <title>101 Dothideomycetes genomes: a test case for predicting lifestyles and emergence of pathogens.</title>
        <authorList>
            <person name="Haridas S."/>
            <person name="Albert R."/>
            <person name="Binder M."/>
            <person name="Bloem J."/>
            <person name="Labutti K."/>
            <person name="Salamov A."/>
            <person name="Andreopoulos B."/>
            <person name="Baker S."/>
            <person name="Barry K."/>
            <person name="Bills G."/>
            <person name="Bluhm B."/>
            <person name="Cannon C."/>
            <person name="Castanera R."/>
            <person name="Culley D."/>
            <person name="Daum C."/>
            <person name="Ezra D."/>
            <person name="Gonzalez J."/>
            <person name="Henrissat B."/>
            <person name="Kuo A."/>
            <person name="Liang C."/>
            <person name="Lipzen A."/>
            <person name="Lutzoni F."/>
            <person name="Magnuson J."/>
            <person name="Mondo S."/>
            <person name="Nolan M."/>
            <person name="Ohm R."/>
            <person name="Pangilinan J."/>
            <person name="Park H.-J."/>
            <person name="Ramirez L."/>
            <person name="Alfaro M."/>
            <person name="Sun H."/>
            <person name="Tritt A."/>
            <person name="Yoshinaga Y."/>
            <person name="Zwiers L.-H."/>
            <person name="Turgeon B."/>
            <person name="Goodwin S."/>
            <person name="Spatafora J."/>
            <person name="Crous P."/>
            <person name="Grigoriev I."/>
        </authorList>
    </citation>
    <scope>NUCLEOTIDE SEQUENCE</scope>
    <source>
        <strain evidence="12">CBS 262.69</strain>
    </source>
</reference>
<dbReference type="GO" id="GO:0006397">
    <property type="term" value="P:mRNA processing"/>
    <property type="evidence" value="ECO:0007669"/>
    <property type="project" value="UniProtKB-KW"/>
</dbReference>
<feature type="domain" description="RRM" evidence="11">
    <location>
        <begin position="829"/>
        <end position="912"/>
    </location>
</feature>
<feature type="compositionally biased region" description="Polar residues" evidence="10">
    <location>
        <begin position="88"/>
        <end position="100"/>
    </location>
</feature>
<evidence type="ECO:0000256" key="5">
    <source>
        <dbReference type="ARBA" id="ARBA00023187"/>
    </source>
</evidence>
<feature type="region of interest" description="Disordered" evidence="10">
    <location>
        <begin position="88"/>
        <end position="152"/>
    </location>
</feature>
<keyword evidence="4 9" id="KW-0694">RNA-binding</keyword>
<dbReference type="GO" id="GO:0005688">
    <property type="term" value="C:U6 snRNP"/>
    <property type="evidence" value="ECO:0007669"/>
    <property type="project" value="UniProtKB-ARBA"/>
</dbReference>
<keyword evidence="13" id="KW-1185">Reference proteome</keyword>
<dbReference type="SMART" id="SM00386">
    <property type="entry name" value="HAT"/>
    <property type="match status" value="4"/>
</dbReference>
<feature type="domain" description="RRM" evidence="11">
    <location>
        <begin position="1122"/>
        <end position="1194"/>
    </location>
</feature>
<feature type="compositionally biased region" description="Polar residues" evidence="10">
    <location>
        <begin position="1105"/>
        <end position="1117"/>
    </location>
</feature>
<feature type="domain" description="RRM" evidence="11">
    <location>
        <begin position="903"/>
        <end position="980"/>
    </location>
</feature>
<evidence type="ECO:0000256" key="4">
    <source>
        <dbReference type="ARBA" id="ARBA00022884"/>
    </source>
</evidence>
<evidence type="ECO:0000313" key="13">
    <source>
        <dbReference type="Proteomes" id="UP000799640"/>
    </source>
</evidence>
<feature type="region of interest" description="Disordered" evidence="10">
    <location>
        <begin position="769"/>
        <end position="823"/>
    </location>
</feature>
<evidence type="ECO:0000259" key="11">
    <source>
        <dbReference type="PROSITE" id="PS50102"/>
    </source>
</evidence>
<dbReference type="InterPro" id="IPR034397">
    <property type="entry name" value="Prp24_RRM1"/>
</dbReference>
<accession>A0A6G1I699</accession>
<evidence type="ECO:0000313" key="12">
    <source>
        <dbReference type="EMBL" id="KAF2403714.1"/>
    </source>
</evidence>
<dbReference type="Pfam" id="PF16842">
    <property type="entry name" value="RRM_occluded"/>
    <property type="match status" value="1"/>
</dbReference>
<dbReference type="InterPro" id="IPR031766">
    <property type="entry name" value="RRM_occluded"/>
</dbReference>
<feature type="compositionally biased region" description="Low complexity" evidence="10">
    <location>
        <begin position="33"/>
        <end position="45"/>
    </location>
</feature>
<dbReference type="Gene3D" id="1.25.40.10">
    <property type="entry name" value="Tetratricopeptide repeat domain"/>
    <property type="match status" value="2"/>
</dbReference>
<keyword evidence="5" id="KW-0508">mRNA splicing</keyword>
<dbReference type="FunFam" id="3.30.70.330:FF:000365">
    <property type="entry name" value="U4/U6 snRNA-associated-splicing factor PRP24"/>
    <property type="match status" value="1"/>
</dbReference>
<evidence type="ECO:0000256" key="1">
    <source>
        <dbReference type="ARBA" id="ARBA00004123"/>
    </source>
</evidence>
<evidence type="ECO:0000256" key="3">
    <source>
        <dbReference type="ARBA" id="ARBA00022737"/>
    </source>
</evidence>
<name>A0A6G1I699_9PEZI</name>
<dbReference type="Gene3D" id="3.30.70.330">
    <property type="match status" value="4"/>
</dbReference>
<feature type="region of interest" description="Disordered" evidence="10">
    <location>
        <begin position="1068"/>
        <end position="1119"/>
    </location>
</feature>
<feature type="domain" description="RRM" evidence="11">
    <location>
        <begin position="994"/>
        <end position="1071"/>
    </location>
</feature>
<dbReference type="Pfam" id="PF00076">
    <property type="entry name" value="RRM_1"/>
    <property type="match status" value="3"/>
</dbReference>
<feature type="compositionally biased region" description="Polar residues" evidence="10">
    <location>
        <begin position="1256"/>
        <end position="1265"/>
    </location>
</feature>
<feature type="compositionally biased region" description="Polar residues" evidence="10">
    <location>
        <begin position="1076"/>
        <end position="1086"/>
    </location>
</feature>